<feature type="domain" description="ABC transporter" evidence="5">
    <location>
        <begin position="3"/>
        <end position="196"/>
    </location>
</feature>
<evidence type="ECO:0000256" key="3">
    <source>
        <dbReference type="ARBA" id="ARBA00022741"/>
    </source>
</evidence>
<organism evidence="6 7">
    <name type="scientific">Corynebacterium breve</name>
    <dbReference type="NCBI Taxonomy" id="3049799"/>
    <lineage>
        <taxon>Bacteria</taxon>
        <taxon>Bacillati</taxon>
        <taxon>Actinomycetota</taxon>
        <taxon>Actinomycetes</taxon>
        <taxon>Mycobacteriales</taxon>
        <taxon>Corynebacteriaceae</taxon>
        <taxon>Corynebacterium</taxon>
    </lineage>
</organism>
<dbReference type="EMBL" id="CP126969">
    <property type="protein sequence ID" value="WIM68115.1"/>
    <property type="molecule type" value="Genomic_DNA"/>
</dbReference>
<evidence type="ECO:0000256" key="2">
    <source>
        <dbReference type="ARBA" id="ARBA00022448"/>
    </source>
</evidence>
<keyword evidence="2" id="KW-0813">Transport</keyword>
<dbReference type="InterPro" id="IPR050319">
    <property type="entry name" value="ABC_transp_ATP-bind"/>
</dbReference>
<gene>
    <name evidence="6" type="ORF">QP027_01575</name>
</gene>
<reference evidence="6 7" key="1">
    <citation type="submission" date="2023-05" db="EMBL/GenBank/DDBJ databases">
        <title>Corynebacterium suedekumii sp. nov. and Corynebacterium breve sp. nov. isolated from raw cow's milk.</title>
        <authorList>
            <person name="Baer M.K."/>
            <person name="Mehl L."/>
            <person name="Hellmuth R."/>
            <person name="Marke G."/>
            <person name="Lipski A."/>
        </authorList>
    </citation>
    <scope>NUCLEOTIDE SEQUENCE [LARGE SCALE GENOMIC DNA]</scope>
    <source>
        <strain evidence="6 7">R4</strain>
    </source>
</reference>
<evidence type="ECO:0000259" key="5">
    <source>
        <dbReference type="PROSITE" id="PS50893"/>
    </source>
</evidence>
<dbReference type="PROSITE" id="PS00211">
    <property type="entry name" value="ABC_TRANSPORTER_1"/>
    <property type="match status" value="1"/>
</dbReference>
<keyword evidence="7" id="KW-1185">Reference proteome</keyword>
<evidence type="ECO:0000313" key="6">
    <source>
        <dbReference type="EMBL" id="WIM68115.1"/>
    </source>
</evidence>
<evidence type="ECO:0000313" key="7">
    <source>
        <dbReference type="Proteomes" id="UP001225598"/>
    </source>
</evidence>
<name>A0ABY8VEP0_9CORY</name>
<dbReference type="RefSeq" id="WP_284825452.1">
    <property type="nucleotide sequence ID" value="NZ_CP126969.1"/>
</dbReference>
<keyword evidence="3" id="KW-0547">Nucleotide-binding</keyword>
<sequence length="198" mass="22475">MSLVAENLSFSYADNDLIRNVHLELQRGEIIGLHGFSGSGKTTLAKLLAGYLRPDQGRVLVDDQPLPRNAYRPVQLVQQHPERAIDPHWRLAQVVKNIAPETLQRMGVREEWLQRFPLEVSGGQLQRVNISRALDPRTEYLVADEITTMMDGLLQADIWRGLVDEVRARNLGMMVISHDHDLLRHVCEAVLPFEELAS</sequence>
<evidence type="ECO:0000256" key="4">
    <source>
        <dbReference type="ARBA" id="ARBA00022840"/>
    </source>
</evidence>
<dbReference type="Gene3D" id="3.40.50.300">
    <property type="entry name" value="P-loop containing nucleotide triphosphate hydrolases"/>
    <property type="match status" value="1"/>
</dbReference>
<dbReference type="InterPro" id="IPR003593">
    <property type="entry name" value="AAA+_ATPase"/>
</dbReference>
<comment type="similarity">
    <text evidence="1">Belongs to the ABC transporter superfamily.</text>
</comment>
<dbReference type="PROSITE" id="PS50893">
    <property type="entry name" value="ABC_TRANSPORTER_2"/>
    <property type="match status" value="1"/>
</dbReference>
<dbReference type="PANTHER" id="PTHR43776">
    <property type="entry name" value="TRANSPORT ATP-BINDING PROTEIN"/>
    <property type="match status" value="1"/>
</dbReference>
<dbReference type="InterPro" id="IPR027417">
    <property type="entry name" value="P-loop_NTPase"/>
</dbReference>
<dbReference type="InterPro" id="IPR017871">
    <property type="entry name" value="ABC_transporter-like_CS"/>
</dbReference>
<keyword evidence="4 6" id="KW-0067">ATP-binding</keyword>
<dbReference type="Proteomes" id="UP001225598">
    <property type="component" value="Chromosome"/>
</dbReference>
<evidence type="ECO:0000256" key="1">
    <source>
        <dbReference type="ARBA" id="ARBA00005417"/>
    </source>
</evidence>
<dbReference type="InterPro" id="IPR003439">
    <property type="entry name" value="ABC_transporter-like_ATP-bd"/>
</dbReference>
<dbReference type="GO" id="GO:0005524">
    <property type="term" value="F:ATP binding"/>
    <property type="evidence" value="ECO:0007669"/>
    <property type="project" value="UniProtKB-KW"/>
</dbReference>
<protein>
    <submittedName>
        <fullName evidence="6">ATP-binding cassette domain-containing protein</fullName>
    </submittedName>
</protein>
<proteinExistence type="inferred from homology"/>
<dbReference type="SMART" id="SM00382">
    <property type="entry name" value="AAA"/>
    <property type="match status" value="1"/>
</dbReference>
<accession>A0ABY8VEP0</accession>
<dbReference type="SUPFAM" id="SSF52540">
    <property type="entry name" value="P-loop containing nucleoside triphosphate hydrolases"/>
    <property type="match status" value="1"/>
</dbReference>
<dbReference type="Pfam" id="PF00005">
    <property type="entry name" value="ABC_tran"/>
    <property type="match status" value="1"/>
</dbReference>
<dbReference type="PANTHER" id="PTHR43776:SF7">
    <property type="entry name" value="D,D-DIPEPTIDE TRANSPORT ATP-BINDING PROTEIN DDPF-RELATED"/>
    <property type="match status" value="1"/>
</dbReference>